<reference evidence="9" key="1">
    <citation type="submission" date="2020-05" db="EMBL/GenBank/DDBJ databases">
        <authorList>
            <person name="Chiriac C."/>
            <person name="Salcher M."/>
            <person name="Ghai R."/>
            <person name="Kavagutti S V."/>
        </authorList>
    </citation>
    <scope>NUCLEOTIDE SEQUENCE</scope>
</reference>
<dbReference type="EMBL" id="LR798432">
    <property type="protein sequence ID" value="CAB5231415.1"/>
    <property type="molecule type" value="Genomic_DNA"/>
</dbReference>
<evidence type="ECO:0000313" key="6">
    <source>
        <dbReference type="EMBL" id="CAB4190255.1"/>
    </source>
</evidence>
<dbReference type="EMBL" id="LR796496">
    <property type="protein sequence ID" value="CAB4148303.1"/>
    <property type="molecule type" value="Genomic_DNA"/>
</dbReference>
<organism evidence="9">
    <name type="scientific">uncultured Caudovirales phage</name>
    <dbReference type="NCBI Taxonomy" id="2100421"/>
    <lineage>
        <taxon>Viruses</taxon>
        <taxon>Duplodnaviria</taxon>
        <taxon>Heunggongvirae</taxon>
        <taxon>Uroviricota</taxon>
        <taxon>Caudoviricetes</taxon>
        <taxon>Peduoviridae</taxon>
        <taxon>Maltschvirus</taxon>
        <taxon>Maltschvirus maltsch</taxon>
    </lineage>
</organism>
<protein>
    <submittedName>
        <fullName evidence="9">Uncharacterized protein</fullName>
    </submittedName>
</protein>
<accession>A0A6J5SYW4</accession>
<dbReference type="EMBL" id="LR796991">
    <property type="protein sequence ID" value="CAB4180731.1"/>
    <property type="molecule type" value="Genomic_DNA"/>
</dbReference>
<evidence type="ECO:0000313" key="9">
    <source>
        <dbReference type="EMBL" id="CAB4220146.1"/>
    </source>
</evidence>
<dbReference type="EMBL" id="LR797145">
    <property type="protein sequence ID" value="CAB4190255.1"/>
    <property type="molecule type" value="Genomic_DNA"/>
</dbReference>
<dbReference type="EMBL" id="LR796910">
    <property type="protein sequence ID" value="CAB4174814.1"/>
    <property type="molecule type" value="Genomic_DNA"/>
</dbReference>
<evidence type="ECO:0000313" key="1">
    <source>
        <dbReference type="EMBL" id="CAB4148303.1"/>
    </source>
</evidence>
<dbReference type="EMBL" id="LR797192">
    <property type="protein sequence ID" value="CAB4192758.1"/>
    <property type="molecule type" value="Genomic_DNA"/>
</dbReference>
<dbReference type="EMBL" id="LR797496">
    <property type="protein sequence ID" value="CAB4220146.1"/>
    <property type="molecule type" value="Genomic_DNA"/>
</dbReference>
<proteinExistence type="predicted"/>
<evidence type="ECO:0000313" key="8">
    <source>
        <dbReference type="EMBL" id="CAB4216993.1"/>
    </source>
</evidence>
<dbReference type="EMBL" id="LR797088">
    <property type="protein sequence ID" value="CAB4186296.1"/>
    <property type="molecule type" value="Genomic_DNA"/>
</dbReference>
<evidence type="ECO:0000313" key="3">
    <source>
        <dbReference type="EMBL" id="CAB4174814.1"/>
    </source>
</evidence>
<evidence type="ECO:0000313" key="5">
    <source>
        <dbReference type="EMBL" id="CAB4186296.1"/>
    </source>
</evidence>
<evidence type="ECO:0000313" key="7">
    <source>
        <dbReference type="EMBL" id="CAB4192758.1"/>
    </source>
</evidence>
<evidence type="ECO:0000313" key="2">
    <source>
        <dbReference type="EMBL" id="CAB4167082.1"/>
    </source>
</evidence>
<dbReference type="EMBL" id="LR797456">
    <property type="protein sequence ID" value="CAB4216993.1"/>
    <property type="molecule type" value="Genomic_DNA"/>
</dbReference>
<evidence type="ECO:0000313" key="4">
    <source>
        <dbReference type="EMBL" id="CAB4180731.1"/>
    </source>
</evidence>
<evidence type="ECO:0000313" key="10">
    <source>
        <dbReference type="EMBL" id="CAB5231415.1"/>
    </source>
</evidence>
<gene>
    <name evidence="4" type="ORF">UFOVP1036_97</name>
    <name evidence="5" type="ORF">UFOVP1132_71</name>
    <name evidence="6" type="ORF">UFOVP1190_46</name>
    <name evidence="7" type="ORF">UFOVP1248_81</name>
    <name evidence="8" type="ORF">UFOVP1493_5</name>
    <name evidence="10" type="ORF">UFOVP1584_77</name>
    <name evidence="9" type="ORF">UFOVP1635_89</name>
    <name evidence="1" type="ORF">UFOVP521_31</name>
    <name evidence="2" type="ORF">UFOVP856_3</name>
    <name evidence="3" type="ORF">UFOVP967_85</name>
</gene>
<dbReference type="EMBL" id="LR796811">
    <property type="protein sequence ID" value="CAB4167082.1"/>
    <property type="molecule type" value="Genomic_DNA"/>
</dbReference>
<sequence>MISGAEENCQEICIDQIVQAILPFQIDKFNASSTTLEALASNMTETVFGSRIIIYQDFHRAKDLSNVEPFIKAIPAGTWVLFTSPITKDPKTKERFIPTNTKISQVDCSDLDDEQAIKFLSSLGFEEEASFWVCATQKDAVFFAKDAYKLLRYFPKPWSQSTIQQLYPDNSFTSHFFKPFMLPPCLDSISFLHSLQRRLEQIISLRSLGGGYLSPKELSSKSNVPIFLALKLKPLAMQRNMADWLKMYELTCVAEHYAYMGNDEVQEFIISQFV</sequence>
<name>A0A6J5SYW4_9CAUD</name>